<sequence length="234" mass="26025">MPKDLLENAKEIKGLQSAPKLGINDTSYLERARKHIGAQRMAVAQMTIRLIITDPSCLAFRIFHDSADLTHHLCSNFFLYPEHTRHVAYVRPTSALPASQWLSRIYLGAGASPTSSPPRQAKAIIATFGEHFAHVVGIPAHVELDFFMGLLTAANRDNTLPELAKAVLKSNPFWNGVFRLVRKSGKYEGSEGGEDREEEKESRMVIATNIVGTATNVLHRVCLEWSGARLFMDQ</sequence>
<protein>
    <submittedName>
        <fullName evidence="1">Uncharacterized protein</fullName>
    </submittedName>
</protein>
<evidence type="ECO:0000313" key="2">
    <source>
        <dbReference type="Proteomes" id="UP000076154"/>
    </source>
</evidence>
<dbReference type="Proteomes" id="UP000076154">
    <property type="component" value="Unassembled WGS sequence"/>
</dbReference>
<evidence type="ECO:0000313" key="1">
    <source>
        <dbReference type="EMBL" id="RDB20218.1"/>
    </source>
</evidence>
<proteinExistence type="predicted"/>
<accession>A0A369JEA1</accession>
<dbReference type="AlphaFoldDB" id="A0A369JEA1"/>
<reference evidence="1" key="1">
    <citation type="submission" date="2018-04" db="EMBL/GenBank/DDBJ databases">
        <title>Whole genome sequencing of Hypsizygus marmoreus.</title>
        <authorList>
            <person name="Choi I.-G."/>
            <person name="Min B."/>
            <person name="Kim J.-G."/>
            <person name="Kim S."/>
            <person name="Oh Y.-L."/>
            <person name="Kong W.-S."/>
            <person name="Park H."/>
            <person name="Jeong J."/>
            <person name="Song E.-S."/>
        </authorList>
    </citation>
    <scope>NUCLEOTIDE SEQUENCE [LARGE SCALE GENOMIC DNA]</scope>
    <source>
        <strain evidence="1">51987-8</strain>
    </source>
</reference>
<dbReference type="OrthoDB" id="432970at2759"/>
<gene>
    <name evidence="1" type="ORF">Hypma_012662</name>
</gene>
<keyword evidence="2" id="KW-1185">Reference proteome</keyword>
<dbReference type="EMBL" id="LUEZ02000069">
    <property type="protein sequence ID" value="RDB20218.1"/>
    <property type="molecule type" value="Genomic_DNA"/>
</dbReference>
<comment type="caution">
    <text evidence="1">The sequence shown here is derived from an EMBL/GenBank/DDBJ whole genome shotgun (WGS) entry which is preliminary data.</text>
</comment>
<organism evidence="1 2">
    <name type="scientific">Hypsizygus marmoreus</name>
    <name type="common">White beech mushroom</name>
    <name type="synonym">Agaricus marmoreus</name>
    <dbReference type="NCBI Taxonomy" id="39966"/>
    <lineage>
        <taxon>Eukaryota</taxon>
        <taxon>Fungi</taxon>
        <taxon>Dikarya</taxon>
        <taxon>Basidiomycota</taxon>
        <taxon>Agaricomycotina</taxon>
        <taxon>Agaricomycetes</taxon>
        <taxon>Agaricomycetidae</taxon>
        <taxon>Agaricales</taxon>
        <taxon>Tricholomatineae</taxon>
        <taxon>Lyophyllaceae</taxon>
        <taxon>Hypsizygus</taxon>
    </lineage>
</organism>
<name>A0A369JEA1_HYPMA</name>
<dbReference type="InParanoid" id="A0A369JEA1"/>